<sequence>MGKALITARLPEDLVEEFEQAAHSCGLNGRERWVAVGAALRMFSDATPDQKAKCLSYMRTSTIREALSGSDWDSIYRDLI</sequence>
<protein>
    <submittedName>
        <fullName evidence="1">Uncharacterized protein</fullName>
    </submittedName>
</protein>
<organism evidence="1 2">
    <name type="scientific">Eiseniibacteriota bacterium</name>
    <dbReference type="NCBI Taxonomy" id="2212470"/>
    <lineage>
        <taxon>Bacteria</taxon>
        <taxon>Candidatus Eiseniibacteriota</taxon>
    </lineage>
</organism>
<gene>
    <name evidence="1" type="ORF">KJ970_15775</name>
</gene>
<proteinExistence type="predicted"/>
<name>A0A948S044_UNCEI</name>
<accession>A0A948S044</accession>
<dbReference type="Proteomes" id="UP000777784">
    <property type="component" value="Unassembled WGS sequence"/>
</dbReference>
<dbReference type="AlphaFoldDB" id="A0A948S044"/>
<evidence type="ECO:0000313" key="1">
    <source>
        <dbReference type="EMBL" id="MBU2692382.1"/>
    </source>
</evidence>
<dbReference type="EMBL" id="JAHJDP010000088">
    <property type="protein sequence ID" value="MBU2692382.1"/>
    <property type="molecule type" value="Genomic_DNA"/>
</dbReference>
<comment type="caution">
    <text evidence="1">The sequence shown here is derived from an EMBL/GenBank/DDBJ whole genome shotgun (WGS) entry which is preliminary data.</text>
</comment>
<reference evidence="1" key="1">
    <citation type="submission" date="2021-05" db="EMBL/GenBank/DDBJ databases">
        <title>Energy efficiency and biological interactions define the core microbiome of deep oligotrophic groundwater.</title>
        <authorList>
            <person name="Mehrshad M."/>
            <person name="Lopez-Fernandez M."/>
            <person name="Bell E."/>
            <person name="Bernier-Latmani R."/>
            <person name="Bertilsson S."/>
            <person name="Dopson M."/>
        </authorList>
    </citation>
    <scope>NUCLEOTIDE SEQUENCE</scope>
    <source>
        <strain evidence="1">Modern_marine.mb.64</strain>
    </source>
</reference>
<evidence type="ECO:0000313" key="2">
    <source>
        <dbReference type="Proteomes" id="UP000777784"/>
    </source>
</evidence>